<keyword evidence="5" id="KW-1185">Reference proteome</keyword>
<organism evidence="4 5">
    <name type="scientific">Melanomma pulvis-pyrius CBS 109.77</name>
    <dbReference type="NCBI Taxonomy" id="1314802"/>
    <lineage>
        <taxon>Eukaryota</taxon>
        <taxon>Fungi</taxon>
        <taxon>Dikarya</taxon>
        <taxon>Ascomycota</taxon>
        <taxon>Pezizomycotina</taxon>
        <taxon>Dothideomycetes</taxon>
        <taxon>Pleosporomycetidae</taxon>
        <taxon>Pleosporales</taxon>
        <taxon>Melanommataceae</taxon>
        <taxon>Melanomma</taxon>
    </lineage>
</organism>
<feature type="transmembrane region" description="Helical" evidence="2">
    <location>
        <begin position="272"/>
        <end position="289"/>
    </location>
</feature>
<protein>
    <recommendedName>
        <fullName evidence="6">Extracellular membrane protein CFEM domain-containing protein</fullName>
    </recommendedName>
</protein>
<keyword evidence="2" id="KW-0812">Transmembrane</keyword>
<evidence type="ECO:0008006" key="6">
    <source>
        <dbReference type="Google" id="ProtNLM"/>
    </source>
</evidence>
<evidence type="ECO:0000256" key="1">
    <source>
        <dbReference type="SAM" id="MobiDB-lite"/>
    </source>
</evidence>
<evidence type="ECO:0000313" key="5">
    <source>
        <dbReference type="Proteomes" id="UP000799757"/>
    </source>
</evidence>
<accession>A0A6A6WVL3</accession>
<dbReference type="OrthoDB" id="3799764at2759"/>
<reference evidence="4" key="1">
    <citation type="journal article" date="2020" name="Stud. Mycol.">
        <title>101 Dothideomycetes genomes: a test case for predicting lifestyles and emergence of pathogens.</title>
        <authorList>
            <person name="Haridas S."/>
            <person name="Albert R."/>
            <person name="Binder M."/>
            <person name="Bloem J."/>
            <person name="Labutti K."/>
            <person name="Salamov A."/>
            <person name="Andreopoulos B."/>
            <person name="Baker S."/>
            <person name="Barry K."/>
            <person name="Bills G."/>
            <person name="Bluhm B."/>
            <person name="Cannon C."/>
            <person name="Castanera R."/>
            <person name="Culley D."/>
            <person name="Daum C."/>
            <person name="Ezra D."/>
            <person name="Gonzalez J."/>
            <person name="Henrissat B."/>
            <person name="Kuo A."/>
            <person name="Liang C."/>
            <person name="Lipzen A."/>
            <person name="Lutzoni F."/>
            <person name="Magnuson J."/>
            <person name="Mondo S."/>
            <person name="Nolan M."/>
            <person name="Ohm R."/>
            <person name="Pangilinan J."/>
            <person name="Park H.-J."/>
            <person name="Ramirez L."/>
            <person name="Alfaro M."/>
            <person name="Sun H."/>
            <person name="Tritt A."/>
            <person name="Yoshinaga Y."/>
            <person name="Zwiers L.-H."/>
            <person name="Turgeon B."/>
            <person name="Goodwin S."/>
            <person name="Spatafora J."/>
            <person name="Crous P."/>
            <person name="Grigoriev I."/>
        </authorList>
    </citation>
    <scope>NUCLEOTIDE SEQUENCE</scope>
    <source>
        <strain evidence="4">CBS 109.77</strain>
    </source>
</reference>
<feature type="compositionally biased region" description="Pro residues" evidence="1">
    <location>
        <begin position="24"/>
        <end position="42"/>
    </location>
</feature>
<dbReference type="EMBL" id="MU002262">
    <property type="protein sequence ID" value="KAF2787954.1"/>
    <property type="molecule type" value="Genomic_DNA"/>
</dbReference>
<dbReference type="Proteomes" id="UP000799757">
    <property type="component" value="Unassembled WGS sequence"/>
</dbReference>
<feature type="region of interest" description="Disordered" evidence="1">
    <location>
        <begin position="22"/>
        <end position="52"/>
    </location>
</feature>
<gene>
    <name evidence="4" type="ORF">K505DRAFT_379238</name>
</gene>
<feature type="chain" id="PRO_5025329540" description="Extracellular membrane protein CFEM domain-containing protein" evidence="3">
    <location>
        <begin position="21"/>
        <end position="290"/>
    </location>
</feature>
<keyword evidence="2" id="KW-0472">Membrane</keyword>
<proteinExistence type="predicted"/>
<evidence type="ECO:0000256" key="2">
    <source>
        <dbReference type="SAM" id="Phobius"/>
    </source>
</evidence>
<evidence type="ECO:0000256" key="3">
    <source>
        <dbReference type="SAM" id="SignalP"/>
    </source>
</evidence>
<dbReference type="AlphaFoldDB" id="A0A6A6WVL3"/>
<evidence type="ECO:0000313" key="4">
    <source>
        <dbReference type="EMBL" id="KAF2787954.1"/>
    </source>
</evidence>
<keyword evidence="3" id="KW-0732">Signal</keyword>
<sequence>MHTSFILLAAFSAWPNLSIAAFRPPRPPQEPDIPVAPRPPNFGPQGPGGIAPGRLTPEVPPQEQLRNNMVVLEQRLETMNQALDLGQEVVGAILSVGSVTITAAPADVTFVPTSTLPTSSFSACLSYARALSNCASNAPSFYSLNPTAQASCACYFSGPPSYIPCSSGVQWAAIPTLDVNRFDDQANQCHDFFSLQGYKKVAKVLSGKDGNQTALGARFCSNVNTDVKRSRNGTTGLNPSLAPSSTGDCQITGGAHVTSSASSSSLTTFDRAGFFTFPIVLGLFSWLMFL</sequence>
<name>A0A6A6WVL3_9PLEO</name>
<feature type="signal peptide" evidence="3">
    <location>
        <begin position="1"/>
        <end position="20"/>
    </location>
</feature>
<keyword evidence="2" id="KW-1133">Transmembrane helix</keyword>